<keyword evidence="3" id="KW-1185">Reference proteome</keyword>
<name>A0ABU1K0G8_9PROT</name>
<feature type="region of interest" description="Disordered" evidence="1">
    <location>
        <begin position="314"/>
        <end position="343"/>
    </location>
</feature>
<dbReference type="EMBL" id="JAVDPW010000014">
    <property type="protein sequence ID" value="MDR6293789.1"/>
    <property type="molecule type" value="Genomic_DNA"/>
</dbReference>
<protein>
    <submittedName>
        <fullName evidence="2">Uncharacterized protein</fullName>
    </submittedName>
</protein>
<comment type="caution">
    <text evidence="2">The sequence shown here is derived from an EMBL/GenBank/DDBJ whole genome shotgun (WGS) entry which is preliminary data.</text>
</comment>
<feature type="compositionally biased region" description="Low complexity" evidence="1">
    <location>
        <begin position="322"/>
        <end position="343"/>
    </location>
</feature>
<gene>
    <name evidence="2" type="ORF">E9232_006342</name>
</gene>
<evidence type="ECO:0000313" key="2">
    <source>
        <dbReference type="EMBL" id="MDR6293789.1"/>
    </source>
</evidence>
<dbReference type="RefSeq" id="WP_309801046.1">
    <property type="nucleotide sequence ID" value="NZ_JAVDPW010000014.1"/>
</dbReference>
<proteinExistence type="predicted"/>
<sequence>MMNVYVHKAGIMQDMLRHIAKGYVWYFHGTVHVTKAEQFAAKMSAHYAVRLTAIQRANRKARGLANARLFLYPRHDRFEFEYVVLLTDGAHPARDVERLRSVTDKRSRLIFDERFEALILPAAGSVPRWTWRLTPEAFEAQVTAVKIAVRKRDDDTDIRRVISGIYAMPGFRGLRQQMAALLRLLQGEWKRVRDTAACPYASTKLKGYLRLVDIQLVPLNDAVRRIAAGGRAIPLDLVYDRTSSSMANKPFKLSIAPTQAAPCTLKRVQLPADVYSDFVEYRNAFNAHYGVDIDEDDLAAKLIELALKREVRSRPVRRNSRGDGAAAREGADATKASAAEAEA</sequence>
<reference evidence="2 3" key="1">
    <citation type="submission" date="2023-07" db="EMBL/GenBank/DDBJ databases">
        <title>Sorghum-associated microbial communities from plants grown in Nebraska, USA.</title>
        <authorList>
            <person name="Schachtman D."/>
        </authorList>
    </citation>
    <scope>NUCLEOTIDE SEQUENCE [LARGE SCALE GENOMIC DNA]</scope>
    <source>
        <strain evidence="2 3">584</strain>
    </source>
</reference>
<accession>A0ABU1K0G8</accession>
<evidence type="ECO:0000313" key="3">
    <source>
        <dbReference type="Proteomes" id="UP001262410"/>
    </source>
</evidence>
<organism evidence="2 3">
    <name type="scientific">Inquilinus ginsengisoli</name>
    <dbReference type="NCBI Taxonomy" id="363840"/>
    <lineage>
        <taxon>Bacteria</taxon>
        <taxon>Pseudomonadati</taxon>
        <taxon>Pseudomonadota</taxon>
        <taxon>Alphaproteobacteria</taxon>
        <taxon>Rhodospirillales</taxon>
        <taxon>Rhodospirillaceae</taxon>
        <taxon>Inquilinus</taxon>
    </lineage>
</organism>
<dbReference type="Proteomes" id="UP001262410">
    <property type="component" value="Unassembled WGS sequence"/>
</dbReference>
<evidence type="ECO:0000256" key="1">
    <source>
        <dbReference type="SAM" id="MobiDB-lite"/>
    </source>
</evidence>